<evidence type="ECO:0000313" key="2">
    <source>
        <dbReference type="EMBL" id="KAL3827448.1"/>
    </source>
</evidence>
<comment type="caution">
    <text evidence="2">The sequence shown here is derived from an EMBL/GenBank/DDBJ whole genome shotgun (WGS) entry which is preliminary data.</text>
</comment>
<sequence length="301" mass="32878">MLGLIAHHTGNLLDVESSIPHLTRLNRTRSNDSASSSSCDIPKMIMCDDCDSMNDSISSRGRSQSPIASPRSIFHSYWTSSKKVLNGKNDYLDDNYCADDVLERLRTLKMPPSDADGNDACGDSSATVVHPARPTSTPRRQILPPPPAPSSVVTPLWMLLPPDEDRHYYDEYDQPPPHHRRNSLTKRPWSSATSLLGGGRGGGRRGVPPSQSCLRKSRYSFSAGDDNGDLSVAAALAASAAPARLHPGLRNMGHADLRASSTSTTSDMSRSVSFYSEVSVVEYAVPMEQQRSQEGWSRYFA</sequence>
<dbReference type="AlphaFoldDB" id="A0ABD3ST73"/>
<dbReference type="Proteomes" id="UP001530377">
    <property type="component" value="Unassembled WGS sequence"/>
</dbReference>
<name>A0ABD3ST73_9STRA</name>
<organism evidence="2 3">
    <name type="scientific">Cyclostephanos tholiformis</name>
    <dbReference type="NCBI Taxonomy" id="382380"/>
    <lineage>
        <taxon>Eukaryota</taxon>
        <taxon>Sar</taxon>
        <taxon>Stramenopiles</taxon>
        <taxon>Ochrophyta</taxon>
        <taxon>Bacillariophyta</taxon>
        <taxon>Coscinodiscophyceae</taxon>
        <taxon>Thalassiosirophycidae</taxon>
        <taxon>Stephanodiscales</taxon>
        <taxon>Stephanodiscaceae</taxon>
        <taxon>Cyclostephanos</taxon>
    </lineage>
</organism>
<keyword evidence="3" id="KW-1185">Reference proteome</keyword>
<proteinExistence type="predicted"/>
<evidence type="ECO:0000313" key="3">
    <source>
        <dbReference type="Proteomes" id="UP001530377"/>
    </source>
</evidence>
<accession>A0ABD3ST73</accession>
<reference evidence="2 3" key="1">
    <citation type="submission" date="2024-10" db="EMBL/GenBank/DDBJ databases">
        <title>Updated reference genomes for cyclostephanoid diatoms.</title>
        <authorList>
            <person name="Roberts W.R."/>
            <person name="Alverson A.J."/>
        </authorList>
    </citation>
    <scope>NUCLEOTIDE SEQUENCE [LARGE SCALE GENOMIC DNA]</scope>
    <source>
        <strain evidence="2 3">AJA228-03</strain>
    </source>
</reference>
<gene>
    <name evidence="2" type="ORF">ACHAXA_003182</name>
</gene>
<feature type="region of interest" description="Disordered" evidence="1">
    <location>
        <begin position="111"/>
        <end position="150"/>
    </location>
</feature>
<protein>
    <submittedName>
        <fullName evidence="2">Uncharacterized protein</fullName>
    </submittedName>
</protein>
<dbReference type="EMBL" id="JALLPB020000004">
    <property type="protein sequence ID" value="KAL3827448.1"/>
    <property type="molecule type" value="Genomic_DNA"/>
</dbReference>
<feature type="region of interest" description="Disordered" evidence="1">
    <location>
        <begin position="168"/>
        <end position="213"/>
    </location>
</feature>
<feature type="compositionally biased region" description="Gly residues" evidence="1">
    <location>
        <begin position="196"/>
        <end position="205"/>
    </location>
</feature>
<evidence type="ECO:0000256" key="1">
    <source>
        <dbReference type="SAM" id="MobiDB-lite"/>
    </source>
</evidence>